<comment type="similarity">
    <text evidence="1">Belongs to the AHA1 family.</text>
</comment>
<dbReference type="SUPFAM" id="SSF55961">
    <property type="entry name" value="Bet v1-like"/>
    <property type="match status" value="1"/>
</dbReference>
<name>A0A1C3HCD8_SERMA</name>
<dbReference type="InterPro" id="IPR023393">
    <property type="entry name" value="START-like_dom_sf"/>
</dbReference>
<organism evidence="3">
    <name type="scientific">Serratia marcescens</name>
    <dbReference type="NCBI Taxonomy" id="615"/>
    <lineage>
        <taxon>Bacteria</taxon>
        <taxon>Pseudomonadati</taxon>
        <taxon>Pseudomonadota</taxon>
        <taxon>Gammaproteobacteria</taxon>
        <taxon>Enterobacterales</taxon>
        <taxon>Yersiniaceae</taxon>
        <taxon>Serratia</taxon>
    </lineage>
</organism>
<protein>
    <recommendedName>
        <fullName evidence="2">Activator of Hsp90 ATPase homologue 1/2-like C-terminal domain-containing protein</fullName>
    </recommendedName>
</protein>
<evidence type="ECO:0000256" key="1">
    <source>
        <dbReference type="ARBA" id="ARBA00006817"/>
    </source>
</evidence>
<gene>
    <name evidence="3" type="ORF">PWN146_01410</name>
</gene>
<dbReference type="Pfam" id="PF08327">
    <property type="entry name" value="AHSA1"/>
    <property type="match status" value="1"/>
</dbReference>
<dbReference type="InterPro" id="IPR013538">
    <property type="entry name" value="ASHA1/2-like_C"/>
</dbReference>
<proteinExistence type="inferred from homology"/>
<reference evidence="3" key="1">
    <citation type="submission" date="2016-05" db="EMBL/GenBank/DDBJ databases">
        <authorList>
            <person name="Cock P.J.A."/>
            <person name="Cock P.J.A."/>
        </authorList>
    </citation>
    <scope>NUCLEOTIDE SEQUENCE</scope>
    <source>
        <strain evidence="3">PWN146_assembly</strain>
    </source>
</reference>
<evidence type="ECO:0000313" key="3">
    <source>
        <dbReference type="EMBL" id="SAY42724.1"/>
    </source>
</evidence>
<evidence type="ECO:0000259" key="2">
    <source>
        <dbReference type="Pfam" id="PF08327"/>
    </source>
</evidence>
<dbReference type="AlphaFoldDB" id="A0A1C3HCD8"/>
<dbReference type="Gene3D" id="3.30.530.20">
    <property type="match status" value="1"/>
</dbReference>
<sequence length="109" mass="11988">MNKRAEPPPHDRLVLEYALEAPPEKVWRALSIPELREQWLPTGDLAQAEPLATTPGEAVSYRLRDDQPPFLESVVTLQIVPDTGGGSLLRIIHQLDAANDGPTTVMRAA</sequence>
<dbReference type="CDD" id="cd07814">
    <property type="entry name" value="SRPBCC_CalC_Aha1-like"/>
    <property type="match status" value="1"/>
</dbReference>
<feature type="domain" description="Activator of Hsp90 ATPase homologue 1/2-like C-terminal" evidence="2">
    <location>
        <begin position="21"/>
        <end position="82"/>
    </location>
</feature>
<accession>A0A1C3HCD8</accession>
<dbReference type="EMBL" id="LT575490">
    <property type="protein sequence ID" value="SAY42724.1"/>
    <property type="molecule type" value="Genomic_DNA"/>
</dbReference>